<feature type="domain" description="Methyltransferase" evidence="4">
    <location>
        <begin position="42"/>
        <end position="146"/>
    </location>
</feature>
<organism evidence="5 6">
    <name type="scientific">Candidatus Lokiarchaeum ossiferum</name>
    <dbReference type="NCBI Taxonomy" id="2951803"/>
    <lineage>
        <taxon>Archaea</taxon>
        <taxon>Promethearchaeati</taxon>
        <taxon>Promethearchaeota</taxon>
        <taxon>Promethearchaeia</taxon>
        <taxon>Promethearchaeales</taxon>
        <taxon>Promethearchaeaceae</taxon>
        <taxon>Candidatus Lokiarchaeum</taxon>
    </lineage>
</organism>
<evidence type="ECO:0000313" key="5">
    <source>
        <dbReference type="EMBL" id="UYP45156.1"/>
    </source>
</evidence>
<evidence type="ECO:0000313" key="6">
    <source>
        <dbReference type="Proteomes" id="UP001208689"/>
    </source>
</evidence>
<keyword evidence="6" id="KW-1185">Reference proteome</keyword>
<dbReference type="SUPFAM" id="SSF53335">
    <property type="entry name" value="S-adenosyl-L-methionine-dependent methyltransferases"/>
    <property type="match status" value="1"/>
</dbReference>
<dbReference type="InterPro" id="IPR029063">
    <property type="entry name" value="SAM-dependent_MTases_sf"/>
</dbReference>
<evidence type="ECO:0000256" key="3">
    <source>
        <dbReference type="ARBA" id="ARBA00022691"/>
    </source>
</evidence>
<gene>
    <name evidence="5" type="ORF">NEF87_001441</name>
</gene>
<reference evidence="5" key="1">
    <citation type="submission" date="2022-09" db="EMBL/GenBank/DDBJ databases">
        <title>Actin cytoskeleton and complex cell architecture in an #Asgard archaeon.</title>
        <authorList>
            <person name="Ponce Toledo R.I."/>
            <person name="Schleper C."/>
            <person name="Rodrigues Oliveira T."/>
            <person name="Wollweber F."/>
            <person name="Xu J."/>
            <person name="Rittmann S."/>
            <person name="Klingl A."/>
            <person name="Pilhofer M."/>
        </authorList>
    </citation>
    <scope>NUCLEOTIDE SEQUENCE</scope>
    <source>
        <strain evidence="5">B-35</strain>
    </source>
</reference>
<evidence type="ECO:0000259" key="4">
    <source>
        <dbReference type="Pfam" id="PF13847"/>
    </source>
</evidence>
<keyword evidence="2" id="KW-0808">Transferase</keyword>
<dbReference type="PANTHER" id="PTHR13610:SF11">
    <property type="entry name" value="METHYLTRANSFERASE DOMAIN-CONTAINING PROTEIN"/>
    <property type="match status" value="1"/>
</dbReference>
<dbReference type="PANTHER" id="PTHR13610">
    <property type="entry name" value="METHYLTRANSFERASE DOMAIN-CONTAINING PROTEIN"/>
    <property type="match status" value="1"/>
</dbReference>
<dbReference type="InterPro" id="IPR025714">
    <property type="entry name" value="Methyltranfer_dom"/>
</dbReference>
<keyword evidence="3" id="KW-0949">S-adenosyl-L-methionine</keyword>
<dbReference type="Proteomes" id="UP001208689">
    <property type="component" value="Chromosome"/>
</dbReference>
<evidence type="ECO:0000256" key="2">
    <source>
        <dbReference type="ARBA" id="ARBA00022679"/>
    </source>
</evidence>
<dbReference type="Pfam" id="PF13847">
    <property type="entry name" value="Methyltransf_31"/>
    <property type="match status" value="1"/>
</dbReference>
<keyword evidence="1" id="KW-0489">Methyltransferase</keyword>
<dbReference type="Gene3D" id="3.40.50.150">
    <property type="entry name" value="Vaccinia Virus protein VP39"/>
    <property type="match status" value="1"/>
</dbReference>
<protein>
    <recommendedName>
        <fullName evidence="4">Methyltransferase domain-containing protein</fullName>
    </recommendedName>
</protein>
<dbReference type="EMBL" id="CP104013">
    <property type="protein sequence ID" value="UYP45156.1"/>
    <property type="molecule type" value="Genomic_DNA"/>
</dbReference>
<dbReference type="InterPro" id="IPR026170">
    <property type="entry name" value="FAM173A/B"/>
</dbReference>
<evidence type="ECO:0000256" key="1">
    <source>
        <dbReference type="ARBA" id="ARBA00022603"/>
    </source>
</evidence>
<dbReference type="CDD" id="cd02440">
    <property type="entry name" value="AdoMet_MTases"/>
    <property type="match status" value="1"/>
</dbReference>
<sequence length="172" mass="20289">MSEYFQNSYWKRTAQQELPYLPTPMDAITFTFDYLDDLKILNPNIRLIDLGAGDGRIILYAAEKYRLHALGLEVNIELIESTNEKIIQKKLDSLCEMREGDFYDFNLSSYDIIFCFLLPTNHVYFKHVLKTIKSGAHIITSKWSLDTYKKEFKKSYILHPLKDYTMFVYEKG</sequence>
<proteinExistence type="predicted"/>
<accession>A0ABY6HP06</accession>
<name>A0ABY6HP06_9ARCH</name>